<dbReference type="GO" id="GO:0003824">
    <property type="term" value="F:catalytic activity"/>
    <property type="evidence" value="ECO:0007669"/>
    <property type="project" value="InterPro"/>
</dbReference>
<dbReference type="InterPro" id="IPR023404">
    <property type="entry name" value="rSAM_horseshoe"/>
</dbReference>
<dbReference type="InterPro" id="IPR022946">
    <property type="entry name" value="UPF0313"/>
</dbReference>
<feature type="region of interest" description="Disordered" evidence="7">
    <location>
        <begin position="608"/>
        <end position="648"/>
    </location>
</feature>
<dbReference type="InterPro" id="IPR007197">
    <property type="entry name" value="rSAM"/>
</dbReference>
<comment type="cofactor">
    <cofactor evidence="6">
        <name>[4Fe-4S] cluster</name>
        <dbReference type="ChEBI" id="CHEBI:49883"/>
    </cofactor>
    <text evidence="6">Binds 1 [4Fe-4S] cluster. The cluster is coordinated with 3 cysteines and an exchangeable S-adenosyl-L-methionine.</text>
</comment>
<dbReference type="Pfam" id="PF04055">
    <property type="entry name" value="Radical_SAM"/>
    <property type="match status" value="1"/>
</dbReference>
<sequence>MTHPPGTLFLPVSPKDLADRGWDRVDFVFVSGDAYVDHPSFAAAVIGRVLEAQGFRVGIIAQPDWTNPQSYLSLGIPRLAFLVGAGNMDSMVAHYTANRRKRSEDAYSPGGKAGLRPDRATLKYIEGIRSVCKGVPIIIGGIEASLRRLAHYDYWSDKVRRSILLDSKADLLVYGMGEAPITEIARRLAAGEPIQTITDVRGTCVFSHGEPELDPQCTVRLPDYDLVSRPDETGKQAYAWHFMLQKEHADPLSGKILLEKTDTRWVIQNPPPLPPTTAELDAFYELPYTRQAHPQYQDAGGIPALTEVAFSLVSNRGCYGSCSFCAITFHQGRVVRGRSQESLVREAELLRDLPGFKGYIHDVGGPTANFFRPPCPKQARGGACSTKECLSPEACPALTADHTEYLQVLRKLRTIPGIKKVFVRSGIRFDYLLLDTKNGDPFLEELCAYHVSGQLKVAPEHISDRVLSAMGKSGNRVYEQFRQKFEAANRKLGLKQYLIPYFIASHPGSSLNEAIELALYLKRTGFVPDQVQDFYPTPGTLSTAMYYTGLDPRTMEPIYVPRGERERKIQRALLQFDKPENWPLVREALLQAGREDLIGNGLECLIPGNKKSGASHQKSELRSGGGNRPELQNHLAARPRHKGKQRKP</sequence>
<evidence type="ECO:0000256" key="3">
    <source>
        <dbReference type="ARBA" id="ARBA00022723"/>
    </source>
</evidence>
<evidence type="ECO:0000259" key="8">
    <source>
        <dbReference type="PROSITE" id="PS51918"/>
    </source>
</evidence>
<organism evidence="9">
    <name type="scientific">Gracilinema caldarium</name>
    <dbReference type="NCBI Taxonomy" id="215591"/>
    <lineage>
        <taxon>Bacteria</taxon>
        <taxon>Pseudomonadati</taxon>
        <taxon>Spirochaetota</taxon>
        <taxon>Spirochaetia</taxon>
        <taxon>Spirochaetales</taxon>
        <taxon>Breznakiellaceae</taxon>
        <taxon>Gracilinema</taxon>
    </lineage>
</organism>
<evidence type="ECO:0000256" key="4">
    <source>
        <dbReference type="ARBA" id="ARBA00023004"/>
    </source>
</evidence>
<dbReference type="GO" id="GO:0051539">
    <property type="term" value="F:4 iron, 4 sulfur cluster binding"/>
    <property type="evidence" value="ECO:0007669"/>
    <property type="project" value="UniProtKB-KW"/>
</dbReference>
<dbReference type="InterPro" id="IPR058240">
    <property type="entry name" value="rSAM_sf"/>
</dbReference>
<evidence type="ECO:0000256" key="7">
    <source>
        <dbReference type="SAM" id="MobiDB-lite"/>
    </source>
</evidence>
<protein>
    <submittedName>
        <fullName evidence="9">YgiQ family radical SAM protein</fullName>
    </submittedName>
</protein>
<dbReference type="Pfam" id="PF11842">
    <property type="entry name" value="DUF3362"/>
    <property type="match status" value="1"/>
</dbReference>
<evidence type="ECO:0000313" key="9">
    <source>
        <dbReference type="EMBL" id="HFH28011.1"/>
    </source>
</evidence>
<dbReference type="SFLD" id="SFLDG01082">
    <property type="entry name" value="B12-binding_domain_containing"/>
    <property type="match status" value="1"/>
</dbReference>
<keyword evidence="5 6" id="KW-0411">Iron-sulfur</keyword>
<dbReference type="PROSITE" id="PS51918">
    <property type="entry name" value="RADICAL_SAM"/>
    <property type="match status" value="1"/>
</dbReference>
<keyword evidence="2 6" id="KW-0949">S-adenosyl-L-methionine</keyword>
<reference evidence="9" key="1">
    <citation type="journal article" date="2020" name="mSystems">
        <title>Genome- and Community-Level Interaction Insights into Carbon Utilization and Element Cycling Functions of Hydrothermarchaeota in Hydrothermal Sediment.</title>
        <authorList>
            <person name="Zhou Z."/>
            <person name="Liu Y."/>
            <person name="Xu W."/>
            <person name="Pan J."/>
            <person name="Luo Z.H."/>
            <person name="Li M."/>
        </authorList>
    </citation>
    <scope>NUCLEOTIDE SEQUENCE [LARGE SCALE GENOMIC DNA]</scope>
    <source>
        <strain evidence="9">SpSt-503</strain>
    </source>
</reference>
<name>A0A7C3E5D9_9SPIR</name>
<proteinExistence type="inferred from homology"/>
<dbReference type="HAMAP" id="MF_01251">
    <property type="entry name" value="UPF0313"/>
    <property type="match status" value="1"/>
</dbReference>
<dbReference type="GO" id="GO:0005506">
    <property type="term" value="F:iron ion binding"/>
    <property type="evidence" value="ECO:0007669"/>
    <property type="project" value="UniProtKB-UniRule"/>
</dbReference>
<feature type="binding site" evidence="6">
    <location>
        <position position="322"/>
    </location>
    <ligand>
        <name>[4Fe-4S] cluster</name>
        <dbReference type="ChEBI" id="CHEBI:49883"/>
        <note>4Fe-4S-S-AdoMet</note>
    </ligand>
</feature>
<feature type="binding site" evidence="6">
    <location>
        <position position="325"/>
    </location>
    <ligand>
        <name>[4Fe-4S] cluster</name>
        <dbReference type="ChEBI" id="CHEBI:49883"/>
        <note>4Fe-4S-S-AdoMet</note>
    </ligand>
</feature>
<dbReference type="InterPro" id="IPR013704">
    <property type="entry name" value="UPF0313_N"/>
</dbReference>
<dbReference type="EMBL" id="DSVL01000018">
    <property type="protein sequence ID" value="HFH28011.1"/>
    <property type="molecule type" value="Genomic_DNA"/>
</dbReference>
<dbReference type="SFLD" id="SFLDS00029">
    <property type="entry name" value="Radical_SAM"/>
    <property type="match status" value="1"/>
</dbReference>
<keyword evidence="4 6" id="KW-0408">Iron</keyword>
<accession>A0A7C3E5D9</accession>
<dbReference type="AlphaFoldDB" id="A0A7C3E5D9"/>
<evidence type="ECO:0000256" key="5">
    <source>
        <dbReference type="ARBA" id="ARBA00023014"/>
    </source>
</evidence>
<dbReference type="NCBIfam" id="TIGR03904">
    <property type="entry name" value="SAM_YgiQ"/>
    <property type="match status" value="1"/>
</dbReference>
<dbReference type="Pfam" id="PF08497">
    <property type="entry name" value="Radical_SAM_N"/>
    <property type="match status" value="1"/>
</dbReference>
<dbReference type="SFLD" id="SFLDG01069">
    <property type="entry name" value="UPF0313"/>
    <property type="match status" value="1"/>
</dbReference>
<feature type="compositionally biased region" description="Basic residues" evidence="7">
    <location>
        <begin position="637"/>
        <end position="648"/>
    </location>
</feature>
<feature type="binding site" evidence="6">
    <location>
        <position position="318"/>
    </location>
    <ligand>
        <name>[4Fe-4S] cluster</name>
        <dbReference type="ChEBI" id="CHEBI:49883"/>
        <note>4Fe-4S-S-AdoMet</note>
    </ligand>
</feature>
<dbReference type="Gene3D" id="3.80.30.20">
    <property type="entry name" value="tm_1862 like domain"/>
    <property type="match status" value="1"/>
</dbReference>
<feature type="domain" description="Radical SAM core" evidence="8">
    <location>
        <begin position="304"/>
        <end position="577"/>
    </location>
</feature>
<dbReference type="InterPro" id="IPR024560">
    <property type="entry name" value="UPF0313_C"/>
</dbReference>
<gene>
    <name evidence="9" type="ORF">ENS59_00645</name>
</gene>
<evidence type="ECO:0000256" key="6">
    <source>
        <dbReference type="HAMAP-Rule" id="MF_01251"/>
    </source>
</evidence>
<keyword evidence="3 6" id="KW-0479">Metal-binding</keyword>
<dbReference type="PANTHER" id="PTHR32331:SF0">
    <property type="entry name" value="UPF0313 PROTEIN YGIQ"/>
    <property type="match status" value="1"/>
</dbReference>
<comment type="similarity">
    <text evidence="6">Belongs to the UPF0313 family.</text>
</comment>
<dbReference type="PANTHER" id="PTHR32331">
    <property type="entry name" value="UPF0313 PROTEIN YGIQ"/>
    <property type="match status" value="1"/>
</dbReference>
<dbReference type="InterPro" id="IPR006638">
    <property type="entry name" value="Elp3/MiaA/NifB-like_rSAM"/>
</dbReference>
<evidence type="ECO:0000256" key="2">
    <source>
        <dbReference type="ARBA" id="ARBA00022691"/>
    </source>
</evidence>
<dbReference type="SMART" id="SM00729">
    <property type="entry name" value="Elp3"/>
    <property type="match status" value="1"/>
</dbReference>
<keyword evidence="1 6" id="KW-0004">4Fe-4S</keyword>
<comment type="caution">
    <text evidence="9">The sequence shown here is derived from an EMBL/GenBank/DDBJ whole genome shotgun (WGS) entry which is preliminary data.</text>
</comment>
<dbReference type="SUPFAM" id="SSF102114">
    <property type="entry name" value="Radical SAM enzymes"/>
    <property type="match status" value="1"/>
</dbReference>
<evidence type="ECO:0000256" key="1">
    <source>
        <dbReference type="ARBA" id="ARBA00022485"/>
    </source>
</evidence>